<feature type="region of interest" description="Disordered" evidence="1">
    <location>
        <begin position="1"/>
        <end position="42"/>
    </location>
</feature>
<dbReference type="EMBL" id="AP014612">
    <property type="protein sequence ID" value="BAQ23750.1"/>
    <property type="molecule type" value="Genomic_DNA"/>
</dbReference>
<evidence type="ECO:0000313" key="2">
    <source>
        <dbReference type="EMBL" id="BAQ23750.1"/>
    </source>
</evidence>
<protein>
    <submittedName>
        <fullName evidence="2">Uncharacterized protein</fullName>
    </submittedName>
</protein>
<dbReference type="Proteomes" id="UP000217758">
    <property type="component" value="Chromosome"/>
</dbReference>
<gene>
    <name evidence="2" type="ORF">SRT_04890</name>
</gene>
<proteinExistence type="predicted"/>
<feature type="compositionally biased region" description="Polar residues" evidence="1">
    <location>
        <begin position="1"/>
        <end position="12"/>
    </location>
</feature>
<accession>A0A1L7LHY5</accession>
<evidence type="ECO:0000313" key="3">
    <source>
        <dbReference type="Proteomes" id="UP000217758"/>
    </source>
</evidence>
<dbReference type="AlphaFoldDB" id="A0A1L7LHY5"/>
<dbReference type="KEGG" id="strg:SRT_04890"/>
<sequence>MNQNEWLNQFRSVNGREPSQEELQEAFQRGEFSQTVPAAKRK</sequence>
<organism evidence="2 3">
    <name type="scientific">Streptococcus troglodytae</name>
    <dbReference type="NCBI Taxonomy" id="1111760"/>
    <lineage>
        <taxon>Bacteria</taxon>
        <taxon>Bacillati</taxon>
        <taxon>Bacillota</taxon>
        <taxon>Bacilli</taxon>
        <taxon>Lactobacillales</taxon>
        <taxon>Streptococcaceae</taxon>
        <taxon>Streptococcus</taxon>
    </lineage>
</organism>
<evidence type="ECO:0000256" key="1">
    <source>
        <dbReference type="SAM" id="MobiDB-lite"/>
    </source>
</evidence>
<reference evidence="2 3" key="1">
    <citation type="journal article" date="2016" name="Microbiol. Immunol.">
        <title>Complete genome sequence of Streptococcus troglodytae TKU31 isolated from the oral cavity of a chimpanzee (Pan troglodytes).</title>
        <authorList>
            <person name="Okamoto M."/>
            <person name="Naito M."/>
            <person name="Miyanohara M."/>
            <person name="Imai S."/>
            <person name="Nomura Y."/>
            <person name="Saito W."/>
            <person name="Momoi Y."/>
            <person name="Takada K."/>
            <person name="Miyabe-Nishiwaki T."/>
            <person name="Tomonaga M."/>
            <person name="Hanada N."/>
        </authorList>
    </citation>
    <scope>NUCLEOTIDE SEQUENCE [LARGE SCALE GENOMIC DNA]</scope>
    <source>
        <strain evidence="3">TKU 31</strain>
    </source>
</reference>
<keyword evidence="3" id="KW-1185">Reference proteome</keyword>
<name>A0A1L7LHY5_9STRE</name>